<evidence type="ECO:0000256" key="6">
    <source>
        <dbReference type="ARBA" id="ARBA00019988"/>
    </source>
</evidence>
<evidence type="ECO:0000256" key="13">
    <source>
        <dbReference type="ARBA" id="ARBA00031543"/>
    </source>
</evidence>
<comment type="pathway">
    <text evidence="2">Lipid metabolism; sphingolipid metabolism.</text>
</comment>
<name>A5DPM9_PICGU</name>
<feature type="transmembrane region" description="Helical" evidence="16">
    <location>
        <begin position="12"/>
        <end position="32"/>
    </location>
</feature>
<comment type="subcellular location">
    <subcellularLocation>
        <location evidence="1">Membrane</location>
        <topology evidence="1">Multi-pass membrane protein</topology>
    </subcellularLocation>
</comment>
<feature type="transmembrane region" description="Helical" evidence="16">
    <location>
        <begin position="459"/>
        <end position="478"/>
    </location>
</feature>
<feature type="transmembrane region" description="Helical" evidence="16">
    <location>
        <begin position="416"/>
        <end position="439"/>
    </location>
</feature>
<keyword evidence="10 16" id="KW-1133">Transmembrane helix</keyword>
<reference evidence="17 18" key="1">
    <citation type="journal article" date="2009" name="Nature">
        <title>Evolution of pathogenicity and sexual reproduction in eight Candida genomes.</title>
        <authorList>
            <person name="Butler G."/>
            <person name="Rasmussen M.D."/>
            <person name="Lin M.F."/>
            <person name="Santos M.A."/>
            <person name="Sakthikumar S."/>
            <person name="Munro C.A."/>
            <person name="Rheinbay E."/>
            <person name="Grabherr M."/>
            <person name="Forche A."/>
            <person name="Reedy J.L."/>
            <person name="Agrafioti I."/>
            <person name="Arnaud M.B."/>
            <person name="Bates S."/>
            <person name="Brown A.J."/>
            <person name="Brunke S."/>
            <person name="Costanzo M.C."/>
            <person name="Fitzpatrick D.A."/>
            <person name="de Groot P.W."/>
            <person name="Harris D."/>
            <person name="Hoyer L.L."/>
            <person name="Hube B."/>
            <person name="Klis F.M."/>
            <person name="Kodira C."/>
            <person name="Lennard N."/>
            <person name="Logue M.E."/>
            <person name="Martin R."/>
            <person name="Neiman A.M."/>
            <person name="Nikolaou E."/>
            <person name="Quail M.A."/>
            <person name="Quinn J."/>
            <person name="Santos M.C."/>
            <person name="Schmitzberger F.F."/>
            <person name="Sherlock G."/>
            <person name="Shah P."/>
            <person name="Silverstein K.A."/>
            <person name="Skrzypek M.S."/>
            <person name="Soll D."/>
            <person name="Staggs R."/>
            <person name="Stansfield I."/>
            <person name="Stumpf M.P."/>
            <person name="Sudbery P.E."/>
            <person name="Srikantha T."/>
            <person name="Zeng Q."/>
            <person name="Berman J."/>
            <person name="Berriman M."/>
            <person name="Heitman J."/>
            <person name="Gow N.A."/>
            <person name="Lorenz M.C."/>
            <person name="Birren B.W."/>
            <person name="Kellis M."/>
            <person name="Cuomo C.A."/>
        </authorList>
    </citation>
    <scope>NUCLEOTIDE SEQUENCE [LARGE SCALE GENOMIC DNA]</scope>
    <source>
        <strain evidence="18">ATCC 6260 / CBS 566 / DSM 6381 / JCM 1539 / NBRC 10279 / NRRL Y-324</strain>
    </source>
</reference>
<evidence type="ECO:0000256" key="3">
    <source>
        <dbReference type="ARBA" id="ARBA00004991"/>
    </source>
</evidence>
<dbReference type="InterPro" id="IPR029044">
    <property type="entry name" value="Nucleotide-diphossugar_trans"/>
</dbReference>
<dbReference type="EMBL" id="CH408161">
    <property type="protein sequence ID" value="EDK41132.2"/>
    <property type="molecule type" value="Genomic_DNA"/>
</dbReference>
<proteinExistence type="inferred from homology"/>
<dbReference type="Proteomes" id="UP000001997">
    <property type="component" value="Unassembled WGS sequence"/>
</dbReference>
<evidence type="ECO:0000256" key="10">
    <source>
        <dbReference type="ARBA" id="ARBA00022989"/>
    </source>
</evidence>
<evidence type="ECO:0000256" key="2">
    <source>
        <dbReference type="ARBA" id="ARBA00004760"/>
    </source>
</evidence>
<evidence type="ECO:0000256" key="1">
    <source>
        <dbReference type="ARBA" id="ARBA00004141"/>
    </source>
</evidence>
<evidence type="ECO:0000313" key="18">
    <source>
        <dbReference type="Proteomes" id="UP000001997"/>
    </source>
</evidence>
<evidence type="ECO:0000256" key="8">
    <source>
        <dbReference type="ARBA" id="ARBA00022679"/>
    </source>
</evidence>
<keyword evidence="11 16" id="KW-0472">Membrane</keyword>
<dbReference type="OrthoDB" id="1483400at2759"/>
<dbReference type="eggNOG" id="KOG2547">
    <property type="taxonomic scope" value="Eukaryota"/>
</dbReference>
<keyword evidence="7" id="KW-0328">Glycosyltransferase</keyword>
<dbReference type="HOGENOM" id="CLU_030898_1_0_1"/>
<dbReference type="Pfam" id="PF13506">
    <property type="entry name" value="Glyco_transf_21"/>
    <property type="match status" value="1"/>
</dbReference>
<feature type="region of interest" description="Disordered" evidence="15">
    <location>
        <begin position="203"/>
        <end position="270"/>
    </location>
</feature>
<dbReference type="OMA" id="IVWIIDC"/>
<evidence type="ECO:0000313" key="17">
    <source>
        <dbReference type="EMBL" id="EDK41132.2"/>
    </source>
</evidence>
<dbReference type="GO" id="GO:0008120">
    <property type="term" value="F:ceramide glucosyltransferase activity"/>
    <property type="evidence" value="ECO:0007669"/>
    <property type="project" value="UniProtKB-EC"/>
</dbReference>
<dbReference type="GeneID" id="5124107"/>
<evidence type="ECO:0000256" key="9">
    <source>
        <dbReference type="ARBA" id="ARBA00022692"/>
    </source>
</evidence>
<organism evidence="17 18">
    <name type="scientific">Meyerozyma guilliermondii (strain ATCC 6260 / CBS 566 / DSM 6381 / JCM 1539 / NBRC 10279 / NRRL Y-324)</name>
    <name type="common">Yeast</name>
    <name type="synonym">Candida guilliermondii</name>
    <dbReference type="NCBI Taxonomy" id="294746"/>
    <lineage>
        <taxon>Eukaryota</taxon>
        <taxon>Fungi</taxon>
        <taxon>Dikarya</taxon>
        <taxon>Ascomycota</taxon>
        <taxon>Saccharomycotina</taxon>
        <taxon>Pichiomycetes</taxon>
        <taxon>Debaryomycetaceae</taxon>
        <taxon>Meyerozyma</taxon>
    </lineage>
</organism>
<evidence type="ECO:0000256" key="7">
    <source>
        <dbReference type="ARBA" id="ARBA00022676"/>
    </source>
</evidence>
<evidence type="ECO:0000256" key="15">
    <source>
        <dbReference type="SAM" id="MobiDB-lite"/>
    </source>
</evidence>
<feature type="compositionally biased region" description="Low complexity" evidence="15">
    <location>
        <begin position="212"/>
        <end position="270"/>
    </location>
</feature>
<dbReference type="VEuPathDB" id="FungiDB:PGUG_05230"/>
<dbReference type="GO" id="GO:0006679">
    <property type="term" value="P:glucosylceramide biosynthetic process"/>
    <property type="evidence" value="ECO:0007669"/>
    <property type="project" value="TreeGrafter"/>
</dbReference>
<dbReference type="SUPFAM" id="SSF53448">
    <property type="entry name" value="Nucleotide-diphospho-sugar transferases"/>
    <property type="match status" value="1"/>
</dbReference>
<keyword evidence="9 16" id="KW-0812">Transmembrane</keyword>
<evidence type="ECO:0000256" key="16">
    <source>
        <dbReference type="SAM" id="Phobius"/>
    </source>
</evidence>
<dbReference type="PANTHER" id="PTHR12726:SF0">
    <property type="entry name" value="CERAMIDE GLUCOSYLTRANSFERASE"/>
    <property type="match status" value="1"/>
</dbReference>
<keyword evidence="8" id="KW-0808">Transferase</keyword>
<dbReference type="UniPathway" id="UPA00222"/>
<evidence type="ECO:0000256" key="4">
    <source>
        <dbReference type="ARBA" id="ARBA00006739"/>
    </source>
</evidence>
<comment type="pathway">
    <text evidence="3">Sphingolipid metabolism.</text>
</comment>
<evidence type="ECO:0000256" key="14">
    <source>
        <dbReference type="ARBA" id="ARBA00032575"/>
    </source>
</evidence>
<protein>
    <recommendedName>
        <fullName evidence="6">Ceramide glucosyltransferase</fullName>
        <ecNumber evidence="5">2.4.1.80</ecNumber>
    </recommendedName>
    <alternativeName>
        <fullName evidence="13">Glucosylceramide synthase</fullName>
    </alternativeName>
    <alternativeName>
        <fullName evidence="14">UDP-glucose ceramide glucosyltransferase</fullName>
    </alternativeName>
    <alternativeName>
        <fullName evidence="12">UDP-glucose:N-acylsphingosine D-glucosyltransferase</fullName>
    </alternativeName>
</protein>
<evidence type="ECO:0000256" key="12">
    <source>
        <dbReference type="ARBA" id="ARBA00031017"/>
    </source>
</evidence>
<keyword evidence="18" id="KW-1185">Reference proteome</keyword>
<accession>A5DPM9</accession>
<dbReference type="InterPro" id="IPR025993">
    <property type="entry name" value="Ceramide_glucosylTrfase"/>
</dbReference>
<dbReference type="RefSeq" id="XP_001482210.2">
    <property type="nucleotide sequence ID" value="XM_001482160.1"/>
</dbReference>
<dbReference type="InParanoid" id="A5DPM9"/>
<evidence type="ECO:0000256" key="11">
    <source>
        <dbReference type="ARBA" id="ARBA00023136"/>
    </source>
</evidence>
<dbReference type="Gene3D" id="3.90.550.10">
    <property type="entry name" value="Spore Coat Polysaccharide Biosynthesis Protein SpsA, Chain A"/>
    <property type="match status" value="1"/>
</dbReference>
<dbReference type="STRING" id="294746.A5DPM9"/>
<dbReference type="GO" id="GO:0016020">
    <property type="term" value="C:membrane"/>
    <property type="evidence" value="ECO:0007669"/>
    <property type="project" value="UniProtKB-SubCell"/>
</dbReference>
<evidence type="ECO:0000256" key="5">
    <source>
        <dbReference type="ARBA" id="ARBA00012699"/>
    </source>
</evidence>
<dbReference type="PANTHER" id="PTHR12726">
    <property type="entry name" value="CERAMIDE GLUCOSYLTRANSFERASE"/>
    <property type="match status" value="1"/>
</dbReference>
<dbReference type="EC" id="2.4.1.80" evidence="5"/>
<dbReference type="AlphaFoldDB" id="A5DPM9"/>
<comment type="similarity">
    <text evidence="4">Belongs to the glycosyltransferase 2 family.</text>
</comment>
<sequence length="544" mass="61453">MIDFSFREASAIFLLIWYIVILVAAYSGFFALMNRYRKPPSFPLNERDMEPVSIIRPLKGIEPEMYSCLESSFLQNYPQNKFEILFCVDETNDAAIPVVQSLIQRYPSVRAQILVSKHDPETNQSTQHFGPNPKVNNLAKGFRAAKHDILWVMDSNVWASPNVLRNSVKTLNYNTNNGVAVSGSRRNKLVHHVPLALSVSPQAPTDSEYVTNSTPNSSSSSSLSISEPKSTSKLISPNSTSTSSSSSIPSAQSSSSIPLSSISSPSSISPPRRRLLKKFGAKLDEMFLLTSHSKFYVSLNNLAVAPCVNGKSNIYRRSDLDLAVAAIPIKHSPFFNTPAVRNDALQLTREAKPGNSIKFFSKYIGEDNMIGIALWENLHGRTGLTSDVVIQPLSGTDNTISNYAERRVRWLRVRKYMVLAATLIEPTTESIICGVYGTYAVSTLFFNQWFNWKYFAFHLAIWILTDYCQYYTLIYNIASFEHPPKWLARHNLPPLKRPFFSWIQVWFMRELLALPIWISAMCGHEIDWRGRPFKIKPDLSAEEL</sequence>
<dbReference type="KEGG" id="pgu:PGUG_05230"/>
<gene>
    <name evidence="17" type="ORF">PGUG_05230</name>
</gene>